<accession>A0AAD6L1Z5</accession>
<name>A0AAD6L1Z5_9ROSI</name>
<reference evidence="1 2" key="1">
    <citation type="journal article" date="2023" name="Int. J. Mol. Sci.">
        <title>De Novo Assembly and Annotation of 11 Diverse Shrub Willow (Salix) Genomes Reveals Novel Gene Organization in Sex-Linked Regions.</title>
        <authorList>
            <person name="Hyden B."/>
            <person name="Feng K."/>
            <person name="Yates T.B."/>
            <person name="Jawdy S."/>
            <person name="Cereghino C."/>
            <person name="Smart L.B."/>
            <person name="Muchero W."/>
        </authorList>
    </citation>
    <scope>NUCLEOTIDE SEQUENCE [LARGE SCALE GENOMIC DNA]</scope>
    <source>
        <tissue evidence="1">Shoot tip</tissue>
    </source>
</reference>
<proteinExistence type="predicted"/>
<sequence>MTRPAGWCWINCERSKQETARALGSLDVSKIVMRTLR</sequence>
<protein>
    <submittedName>
        <fullName evidence="1">Uncharacterized protein</fullName>
    </submittedName>
</protein>
<comment type="caution">
    <text evidence="1">The sequence shown here is derived from an EMBL/GenBank/DDBJ whole genome shotgun (WGS) entry which is preliminary data.</text>
</comment>
<dbReference type="Proteomes" id="UP001162972">
    <property type="component" value="Chromosome 13"/>
</dbReference>
<gene>
    <name evidence="1" type="ORF">OIU84_017500</name>
</gene>
<organism evidence="1 2">
    <name type="scientific">Salix udensis</name>
    <dbReference type="NCBI Taxonomy" id="889485"/>
    <lineage>
        <taxon>Eukaryota</taxon>
        <taxon>Viridiplantae</taxon>
        <taxon>Streptophyta</taxon>
        <taxon>Embryophyta</taxon>
        <taxon>Tracheophyta</taxon>
        <taxon>Spermatophyta</taxon>
        <taxon>Magnoliopsida</taxon>
        <taxon>eudicotyledons</taxon>
        <taxon>Gunneridae</taxon>
        <taxon>Pentapetalae</taxon>
        <taxon>rosids</taxon>
        <taxon>fabids</taxon>
        <taxon>Malpighiales</taxon>
        <taxon>Salicaceae</taxon>
        <taxon>Saliceae</taxon>
        <taxon>Salix</taxon>
    </lineage>
</organism>
<evidence type="ECO:0000313" key="2">
    <source>
        <dbReference type="Proteomes" id="UP001162972"/>
    </source>
</evidence>
<feature type="non-terminal residue" evidence="1">
    <location>
        <position position="37"/>
    </location>
</feature>
<evidence type="ECO:0000313" key="1">
    <source>
        <dbReference type="EMBL" id="KAJ6433808.1"/>
    </source>
</evidence>
<keyword evidence="2" id="KW-1185">Reference proteome</keyword>
<dbReference type="EMBL" id="JAPFFJ010000002">
    <property type="protein sequence ID" value="KAJ6433808.1"/>
    <property type="molecule type" value="Genomic_DNA"/>
</dbReference>
<dbReference type="AlphaFoldDB" id="A0AAD6L1Z5"/>